<keyword evidence="5 7" id="KW-1133">Transmembrane helix</keyword>
<dbReference type="InterPro" id="IPR035906">
    <property type="entry name" value="MetI-like_sf"/>
</dbReference>
<dbReference type="SUPFAM" id="SSF161098">
    <property type="entry name" value="MetI-like"/>
    <property type="match status" value="1"/>
</dbReference>
<comment type="caution">
    <text evidence="9">The sequence shown here is derived from an EMBL/GenBank/DDBJ whole genome shotgun (WGS) entry which is preliminary data.</text>
</comment>
<dbReference type="GO" id="GO:0005886">
    <property type="term" value="C:plasma membrane"/>
    <property type="evidence" value="ECO:0007669"/>
    <property type="project" value="UniProtKB-SubCell"/>
</dbReference>
<feature type="transmembrane region" description="Helical" evidence="7">
    <location>
        <begin position="132"/>
        <end position="157"/>
    </location>
</feature>
<dbReference type="PROSITE" id="PS50928">
    <property type="entry name" value="ABC_TM1"/>
    <property type="match status" value="1"/>
</dbReference>
<protein>
    <submittedName>
        <fullName evidence="9">ABC transporter permease</fullName>
    </submittedName>
</protein>
<evidence type="ECO:0000256" key="1">
    <source>
        <dbReference type="ARBA" id="ARBA00004651"/>
    </source>
</evidence>
<feature type="transmembrane region" description="Helical" evidence="7">
    <location>
        <begin position="9"/>
        <end position="30"/>
    </location>
</feature>
<keyword evidence="2 7" id="KW-0813">Transport</keyword>
<evidence type="ECO:0000256" key="7">
    <source>
        <dbReference type="RuleBase" id="RU363032"/>
    </source>
</evidence>
<dbReference type="InterPro" id="IPR000515">
    <property type="entry name" value="MetI-like"/>
</dbReference>
<gene>
    <name evidence="9" type="ORF">FVP77_00590</name>
</gene>
<feature type="transmembrane region" description="Helical" evidence="7">
    <location>
        <begin position="177"/>
        <end position="196"/>
    </location>
</feature>
<evidence type="ECO:0000256" key="5">
    <source>
        <dbReference type="ARBA" id="ARBA00022989"/>
    </source>
</evidence>
<evidence type="ECO:0000256" key="3">
    <source>
        <dbReference type="ARBA" id="ARBA00022475"/>
    </source>
</evidence>
<accession>A0A5C8HZI7</accession>
<dbReference type="EMBL" id="VRSV01000001">
    <property type="protein sequence ID" value="TXK12026.1"/>
    <property type="molecule type" value="Genomic_DNA"/>
</dbReference>
<evidence type="ECO:0000256" key="4">
    <source>
        <dbReference type="ARBA" id="ARBA00022692"/>
    </source>
</evidence>
<comment type="similarity">
    <text evidence="7">Belongs to the binding-protein-dependent transport system permease family.</text>
</comment>
<evidence type="ECO:0000259" key="8">
    <source>
        <dbReference type="PROSITE" id="PS50928"/>
    </source>
</evidence>
<dbReference type="InterPro" id="IPR045621">
    <property type="entry name" value="BPD_transp_1_N"/>
</dbReference>
<dbReference type="PANTHER" id="PTHR43163">
    <property type="entry name" value="DIPEPTIDE TRANSPORT SYSTEM PERMEASE PROTEIN DPPB-RELATED"/>
    <property type="match status" value="1"/>
</dbReference>
<dbReference type="Proteomes" id="UP000321034">
    <property type="component" value="Unassembled WGS sequence"/>
</dbReference>
<dbReference type="RefSeq" id="WP_147892775.1">
    <property type="nucleotide sequence ID" value="NZ_BAAANR010000001.1"/>
</dbReference>
<evidence type="ECO:0000313" key="9">
    <source>
        <dbReference type="EMBL" id="TXK12026.1"/>
    </source>
</evidence>
<dbReference type="PANTHER" id="PTHR43163:SF3">
    <property type="entry name" value="PEPTIDE ABC TRANSPORTER PERMEASE PROTEIN"/>
    <property type="match status" value="1"/>
</dbReference>
<feature type="transmembrane region" description="Helical" evidence="7">
    <location>
        <begin position="235"/>
        <end position="261"/>
    </location>
</feature>
<dbReference type="AlphaFoldDB" id="A0A5C8HZI7"/>
<reference evidence="9 10" key="1">
    <citation type="submission" date="2019-08" db="EMBL/GenBank/DDBJ databases">
        <authorList>
            <person name="Dong K."/>
        </authorList>
    </citation>
    <scope>NUCLEOTIDE SEQUENCE [LARGE SCALE GENOMIC DNA]</scope>
    <source>
        <strain evidence="9 10">JCM14558</strain>
    </source>
</reference>
<dbReference type="CDD" id="cd06261">
    <property type="entry name" value="TM_PBP2"/>
    <property type="match status" value="1"/>
</dbReference>
<evidence type="ECO:0000256" key="2">
    <source>
        <dbReference type="ARBA" id="ARBA00022448"/>
    </source>
</evidence>
<feature type="domain" description="ABC transmembrane type-1" evidence="8">
    <location>
        <begin position="95"/>
        <end position="300"/>
    </location>
</feature>
<evidence type="ECO:0000313" key="10">
    <source>
        <dbReference type="Proteomes" id="UP000321034"/>
    </source>
</evidence>
<dbReference type="Gene3D" id="1.10.3720.10">
    <property type="entry name" value="MetI-like"/>
    <property type="match status" value="1"/>
</dbReference>
<organism evidence="9 10">
    <name type="scientific">Microbacterium hatanonis</name>
    <dbReference type="NCBI Taxonomy" id="404366"/>
    <lineage>
        <taxon>Bacteria</taxon>
        <taxon>Bacillati</taxon>
        <taxon>Actinomycetota</taxon>
        <taxon>Actinomycetes</taxon>
        <taxon>Micrococcales</taxon>
        <taxon>Microbacteriaceae</taxon>
        <taxon>Microbacterium</taxon>
    </lineage>
</organism>
<keyword evidence="6 7" id="KW-0472">Membrane</keyword>
<keyword evidence="10" id="KW-1185">Reference proteome</keyword>
<name>A0A5C8HZI7_9MICO</name>
<evidence type="ECO:0000256" key="6">
    <source>
        <dbReference type="ARBA" id="ARBA00023136"/>
    </source>
</evidence>
<proteinExistence type="inferred from homology"/>
<keyword evidence="3" id="KW-1003">Cell membrane</keyword>
<dbReference type="GO" id="GO:0055085">
    <property type="term" value="P:transmembrane transport"/>
    <property type="evidence" value="ECO:0007669"/>
    <property type="project" value="InterPro"/>
</dbReference>
<feature type="transmembrane region" description="Helical" evidence="7">
    <location>
        <begin position="281"/>
        <end position="304"/>
    </location>
</feature>
<sequence>MLRYALARLLALAQVVVVMSVVVYALIYAMPGDPATVILGDDATAEQIAELRAQLGLDRPAWLGYLDWLSAVLRGDLGYSIFLRAPVAEVLGERLVPTVSIALLAAVVSLLVAVPLAVAAARTRAGAADTTLSIVATLGMAVPGFLLALLLVRVFAVQLGWFPVAGYAPPERGILPFLSYLVLPAVALGVVQISLLGRITRSSVVDVLSTSFVTVVRAKGVSSSGVLYGHALRNALVPIVTVLAGSFGSLLAGAAVVETIFNIPGIGQLIVTAISRRDYPVIQATVLVIALIYVVLNFVVDLLYPLLDPRIRLAAGGRR</sequence>
<dbReference type="Pfam" id="PF00528">
    <property type="entry name" value="BPD_transp_1"/>
    <property type="match status" value="1"/>
</dbReference>
<keyword evidence="4 7" id="KW-0812">Transmembrane</keyword>
<dbReference type="Pfam" id="PF19300">
    <property type="entry name" value="BPD_transp_1_N"/>
    <property type="match status" value="1"/>
</dbReference>
<feature type="transmembrane region" description="Helical" evidence="7">
    <location>
        <begin position="99"/>
        <end position="120"/>
    </location>
</feature>
<dbReference type="OrthoDB" id="5169641at2"/>
<comment type="subcellular location">
    <subcellularLocation>
        <location evidence="1 7">Cell membrane</location>
        <topology evidence="1 7">Multi-pass membrane protein</topology>
    </subcellularLocation>
</comment>